<feature type="region of interest" description="Disordered" evidence="5">
    <location>
        <begin position="76"/>
        <end position="104"/>
    </location>
</feature>
<feature type="domain" description="HNH nuclease" evidence="6">
    <location>
        <begin position="19"/>
        <end position="75"/>
    </location>
</feature>
<evidence type="ECO:0000256" key="3">
    <source>
        <dbReference type="ARBA" id="ARBA00038412"/>
    </source>
</evidence>
<dbReference type="STRING" id="568899.SAMN05192534_12442"/>
<keyword evidence="1" id="KW-0540">Nuclease</keyword>
<dbReference type="GO" id="GO:0016787">
    <property type="term" value="F:hydrolase activity"/>
    <property type="evidence" value="ECO:0007669"/>
    <property type="project" value="UniProtKB-KW"/>
</dbReference>
<evidence type="ECO:0000313" key="8">
    <source>
        <dbReference type="Proteomes" id="UP000199163"/>
    </source>
</evidence>
<evidence type="ECO:0000256" key="1">
    <source>
        <dbReference type="ARBA" id="ARBA00022722"/>
    </source>
</evidence>
<keyword evidence="8" id="KW-1185">Reference proteome</keyword>
<evidence type="ECO:0000256" key="4">
    <source>
        <dbReference type="ARBA" id="ARBA00040194"/>
    </source>
</evidence>
<feature type="compositionally biased region" description="Basic and acidic residues" evidence="5">
    <location>
        <begin position="93"/>
        <end position="104"/>
    </location>
</feature>
<evidence type="ECO:0000256" key="5">
    <source>
        <dbReference type="SAM" id="MobiDB-lite"/>
    </source>
</evidence>
<dbReference type="InterPro" id="IPR002711">
    <property type="entry name" value="HNH"/>
</dbReference>
<protein>
    <recommendedName>
        <fullName evidence="4">Putative HNH nuclease YajD</fullName>
    </recommendedName>
</protein>
<keyword evidence="2" id="KW-0378">Hydrolase</keyword>
<dbReference type="AlphaFoldDB" id="A0A1G8IJF4"/>
<sequence>MKDNMKTADPFYKSGAWVRCREQALIRDNYLCQSCLRAGKLTTANTVHHIKPRREYSELELTLSNLESICPTCHNKEHTEKGNNKRPVSKKIKLVEEKGNPEMI</sequence>
<dbReference type="CDD" id="cd00085">
    <property type="entry name" value="HNHc"/>
    <property type="match status" value="1"/>
</dbReference>
<gene>
    <name evidence="7" type="ORF">SAMN05192534_12442</name>
</gene>
<dbReference type="PANTHER" id="PTHR41286">
    <property type="entry name" value="HNH NUCLEASE YAJD-RELATED"/>
    <property type="match status" value="1"/>
</dbReference>
<dbReference type="GO" id="GO:0003676">
    <property type="term" value="F:nucleic acid binding"/>
    <property type="evidence" value="ECO:0007669"/>
    <property type="project" value="InterPro"/>
</dbReference>
<dbReference type="InterPro" id="IPR003615">
    <property type="entry name" value="HNH_nuc"/>
</dbReference>
<accession>A0A1G8IJF4</accession>
<evidence type="ECO:0000259" key="6">
    <source>
        <dbReference type="SMART" id="SM00507"/>
    </source>
</evidence>
<dbReference type="GO" id="GO:0004519">
    <property type="term" value="F:endonuclease activity"/>
    <property type="evidence" value="ECO:0007669"/>
    <property type="project" value="UniProtKB-KW"/>
</dbReference>
<dbReference type="EMBL" id="FNDK01000024">
    <property type="protein sequence ID" value="SDI18901.1"/>
    <property type="molecule type" value="Genomic_DNA"/>
</dbReference>
<dbReference type="OrthoDB" id="9811997at2"/>
<evidence type="ECO:0000256" key="2">
    <source>
        <dbReference type="ARBA" id="ARBA00022801"/>
    </source>
</evidence>
<evidence type="ECO:0000313" key="7">
    <source>
        <dbReference type="EMBL" id="SDI18901.1"/>
    </source>
</evidence>
<reference evidence="7 8" key="1">
    <citation type="submission" date="2016-10" db="EMBL/GenBank/DDBJ databases">
        <authorList>
            <person name="de Groot N.N."/>
        </authorList>
    </citation>
    <scope>NUCLEOTIDE SEQUENCE [LARGE SCALE GENOMIC DNA]</scope>
    <source>
        <strain evidence="7 8">DSM 21632</strain>
    </source>
</reference>
<keyword evidence="7" id="KW-0255">Endonuclease</keyword>
<dbReference type="GO" id="GO:0008270">
    <property type="term" value="F:zinc ion binding"/>
    <property type="evidence" value="ECO:0007669"/>
    <property type="project" value="InterPro"/>
</dbReference>
<dbReference type="Gene3D" id="1.10.30.50">
    <property type="match status" value="1"/>
</dbReference>
<dbReference type="GO" id="GO:0005829">
    <property type="term" value="C:cytosol"/>
    <property type="evidence" value="ECO:0007669"/>
    <property type="project" value="TreeGrafter"/>
</dbReference>
<dbReference type="Proteomes" id="UP000199163">
    <property type="component" value="Unassembled WGS sequence"/>
</dbReference>
<name>A0A1G8IJF4_9BACI</name>
<dbReference type="Pfam" id="PF01844">
    <property type="entry name" value="HNH"/>
    <property type="match status" value="1"/>
</dbReference>
<comment type="similarity">
    <text evidence="3">Belongs to the HNH nuclease family.</text>
</comment>
<dbReference type="SMART" id="SM00507">
    <property type="entry name" value="HNHc"/>
    <property type="match status" value="1"/>
</dbReference>
<dbReference type="PANTHER" id="PTHR41286:SF1">
    <property type="entry name" value="HNH NUCLEASE YAJD-RELATED"/>
    <property type="match status" value="1"/>
</dbReference>
<organism evidence="7 8">
    <name type="scientific">Alteribacillus persepolensis</name>
    <dbReference type="NCBI Taxonomy" id="568899"/>
    <lineage>
        <taxon>Bacteria</taxon>
        <taxon>Bacillati</taxon>
        <taxon>Bacillota</taxon>
        <taxon>Bacilli</taxon>
        <taxon>Bacillales</taxon>
        <taxon>Bacillaceae</taxon>
        <taxon>Alteribacillus</taxon>
    </lineage>
</organism>
<proteinExistence type="inferred from homology"/>